<gene>
    <name evidence="3" type="ORF">K444DRAFT_516941</name>
</gene>
<dbReference type="PROSITE" id="PS50263">
    <property type="entry name" value="CN_HYDROLASE"/>
    <property type="match status" value="1"/>
</dbReference>
<keyword evidence="3" id="KW-0808">Transferase</keyword>
<dbReference type="STRING" id="1095630.A0A2J6TTT8"/>
<dbReference type="Proteomes" id="UP000235371">
    <property type="component" value="Unassembled WGS sequence"/>
</dbReference>
<keyword evidence="3" id="KW-0012">Acyltransferase</keyword>
<dbReference type="PANTHER" id="PTHR43674:SF2">
    <property type="entry name" value="BETA-UREIDOPROPIONASE"/>
    <property type="match status" value="1"/>
</dbReference>
<dbReference type="EMBL" id="KZ613743">
    <property type="protein sequence ID" value="PMD66425.1"/>
    <property type="molecule type" value="Genomic_DNA"/>
</dbReference>
<dbReference type="Pfam" id="PF00795">
    <property type="entry name" value="CN_hydrolase"/>
    <property type="match status" value="1"/>
</dbReference>
<dbReference type="GO" id="GO:0016811">
    <property type="term" value="F:hydrolase activity, acting on carbon-nitrogen (but not peptide) bonds, in linear amides"/>
    <property type="evidence" value="ECO:0007669"/>
    <property type="project" value="TreeGrafter"/>
</dbReference>
<feature type="domain" description="CN hydrolase" evidence="2">
    <location>
        <begin position="4"/>
        <end position="276"/>
    </location>
</feature>
<dbReference type="CDD" id="cd07585">
    <property type="entry name" value="nitrilase_7"/>
    <property type="match status" value="1"/>
</dbReference>
<dbReference type="InterPro" id="IPR050345">
    <property type="entry name" value="Aliph_Amidase/BUP"/>
</dbReference>
<protein>
    <submittedName>
        <fullName evidence="3">Nitrilase/cyanide hydratase and apolipo protein N acyltransferase</fullName>
    </submittedName>
</protein>
<sequence length="316" mass="35421">MESLKITTAQFENKSGDKEYNLFVIRRLSKKAAEEGSKVIAFHECCITGYTFAQRLSREELLSVAEALPEGPSVQALQSIAKENNITILAGLFEKDAEGKIYNTYVCVSGDGLLASYRKLHPFISKHLSPGNEYVIFDLHGWKCGILICYDNNVVENVRATALLGAQIIFMPHVTMCTVSTRPGAGFVDPALWENRNEDPTSLRLEFEGLKGKKWLMKWLLARAYDNAVYVVFANPIGMDNDQLKNGCSMIIDPFGDVIAECTKLDEEIVTAVCSPMKLGHAGGSRYRDARRPELYREVVGMEHRSELKVNWMEKP</sequence>
<keyword evidence="4" id="KW-1185">Reference proteome</keyword>
<evidence type="ECO:0000259" key="2">
    <source>
        <dbReference type="PROSITE" id="PS50263"/>
    </source>
</evidence>
<dbReference type="GeneID" id="36581804"/>
<accession>A0A2J6TTT8</accession>
<dbReference type="InParanoid" id="A0A2J6TTT8"/>
<name>A0A2J6TTT8_9HELO</name>
<evidence type="ECO:0000313" key="4">
    <source>
        <dbReference type="Proteomes" id="UP000235371"/>
    </source>
</evidence>
<dbReference type="SUPFAM" id="SSF56317">
    <property type="entry name" value="Carbon-nitrogen hydrolase"/>
    <property type="match status" value="1"/>
</dbReference>
<reference evidence="3 4" key="1">
    <citation type="submission" date="2016-04" db="EMBL/GenBank/DDBJ databases">
        <title>A degradative enzymes factory behind the ericoid mycorrhizal symbiosis.</title>
        <authorList>
            <consortium name="DOE Joint Genome Institute"/>
            <person name="Martino E."/>
            <person name="Morin E."/>
            <person name="Grelet G."/>
            <person name="Kuo A."/>
            <person name="Kohler A."/>
            <person name="Daghino S."/>
            <person name="Barry K."/>
            <person name="Choi C."/>
            <person name="Cichocki N."/>
            <person name="Clum A."/>
            <person name="Copeland A."/>
            <person name="Hainaut M."/>
            <person name="Haridas S."/>
            <person name="Labutti K."/>
            <person name="Lindquist E."/>
            <person name="Lipzen A."/>
            <person name="Khouja H.-R."/>
            <person name="Murat C."/>
            <person name="Ohm R."/>
            <person name="Olson A."/>
            <person name="Spatafora J."/>
            <person name="Veneault-Fourrey C."/>
            <person name="Henrissat B."/>
            <person name="Grigoriev I."/>
            <person name="Martin F."/>
            <person name="Perotto S."/>
        </authorList>
    </citation>
    <scope>NUCLEOTIDE SEQUENCE [LARGE SCALE GENOMIC DNA]</scope>
    <source>
        <strain evidence="3 4">E</strain>
    </source>
</reference>
<dbReference type="PANTHER" id="PTHR43674">
    <property type="entry name" value="NITRILASE C965.09-RELATED"/>
    <property type="match status" value="1"/>
</dbReference>
<keyword evidence="1" id="KW-0378">Hydrolase</keyword>
<dbReference type="GO" id="GO:0016746">
    <property type="term" value="F:acyltransferase activity"/>
    <property type="evidence" value="ECO:0007669"/>
    <property type="project" value="UniProtKB-KW"/>
</dbReference>
<dbReference type="InterPro" id="IPR003010">
    <property type="entry name" value="C-N_Hydrolase"/>
</dbReference>
<dbReference type="AlphaFoldDB" id="A0A2J6TTT8"/>
<organism evidence="3 4">
    <name type="scientific">Hyaloscypha bicolor E</name>
    <dbReference type="NCBI Taxonomy" id="1095630"/>
    <lineage>
        <taxon>Eukaryota</taxon>
        <taxon>Fungi</taxon>
        <taxon>Dikarya</taxon>
        <taxon>Ascomycota</taxon>
        <taxon>Pezizomycotina</taxon>
        <taxon>Leotiomycetes</taxon>
        <taxon>Helotiales</taxon>
        <taxon>Hyaloscyphaceae</taxon>
        <taxon>Hyaloscypha</taxon>
        <taxon>Hyaloscypha bicolor</taxon>
    </lineage>
</organism>
<proteinExistence type="predicted"/>
<dbReference type="Gene3D" id="3.60.110.10">
    <property type="entry name" value="Carbon-nitrogen hydrolase"/>
    <property type="match status" value="1"/>
</dbReference>
<evidence type="ECO:0000313" key="3">
    <source>
        <dbReference type="EMBL" id="PMD66425.1"/>
    </source>
</evidence>
<dbReference type="OrthoDB" id="10250282at2759"/>
<evidence type="ECO:0000256" key="1">
    <source>
        <dbReference type="ARBA" id="ARBA00022801"/>
    </source>
</evidence>
<dbReference type="RefSeq" id="XP_024743329.1">
    <property type="nucleotide sequence ID" value="XM_024873724.1"/>
</dbReference>
<dbReference type="InterPro" id="IPR036526">
    <property type="entry name" value="C-N_Hydrolase_sf"/>
</dbReference>